<dbReference type="EMBL" id="LAZR01004886">
    <property type="protein sequence ID" value="KKN04695.1"/>
    <property type="molecule type" value="Genomic_DNA"/>
</dbReference>
<dbReference type="InterPro" id="IPR050418">
    <property type="entry name" value="D-iso_2-hydroxyacid_DH_PdxB"/>
</dbReference>
<evidence type="ECO:0000256" key="2">
    <source>
        <dbReference type="ARBA" id="ARBA00023002"/>
    </source>
</evidence>
<name>A0A0F9MB97_9ZZZZ</name>
<keyword evidence="2" id="KW-0560">Oxidoreductase</keyword>
<evidence type="ECO:0000256" key="3">
    <source>
        <dbReference type="ARBA" id="ARBA00023027"/>
    </source>
</evidence>
<sequence length="55" mass="6423">MEQEPINADNPMLKLFDKEKILITPHMAWASKESRELLVEKIARNIEVYLKGKLV</sequence>
<dbReference type="Gene3D" id="3.40.50.720">
    <property type="entry name" value="NAD(P)-binding Rossmann-like Domain"/>
    <property type="match status" value="2"/>
</dbReference>
<comment type="caution">
    <text evidence="4">The sequence shown here is derived from an EMBL/GenBank/DDBJ whole genome shotgun (WGS) entry which is preliminary data.</text>
</comment>
<reference evidence="4" key="1">
    <citation type="journal article" date="2015" name="Nature">
        <title>Complex archaea that bridge the gap between prokaryotes and eukaryotes.</title>
        <authorList>
            <person name="Spang A."/>
            <person name="Saw J.H."/>
            <person name="Jorgensen S.L."/>
            <person name="Zaremba-Niedzwiedzka K."/>
            <person name="Martijn J."/>
            <person name="Lind A.E."/>
            <person name="van Eijk R."/>
            <person name="Schleper C."/>
            <person name="Guy L."/>
            <person name="Ettema T.J."/>
        </authorList>
    </citation>
    <scope>NUCLEOTIDE SEQUENCE</scope>
</reference>
<dbReference type="AlphaFoldDB" id="A0A0F9MB97"/>
<accession>A0A0F9MB97</accession>
<evidence type="ECO:0008006" key="5">
    <source>
        <dbReference type="Google" id="ProtNLM"/>
    </source>
</evidence>
<comment type="similarity">
    <text evidence="1">Belongs to the D-isomer specific 2-hydroxyacid dehydrogenase family.</text>
</comment>
<keyword evidence="3" id="KW-0520">NAD</keyword>
<dbReference type="PANTHER" id="PTHR43761">
    <property type="entry name" value="D-ISOMER SPECIFIC 2-HYDROXYACID DEHYDROGENASE FAMILY PROTEIN (AFU_ORTHOLOGUE AFUA_1G13630)"/>
    <property type="match status" value="1"/>
</dbReference>
<evidence type="ECO:0000256" key="1">
    <source>
        <dbReference type="ARBA" id="ARBA00005854"/>
    </source>
</evidence>
<gene>
    <name evidence="4" type="ORF">LCGC14_1094900</name>
</gene>
<dbReference type="PANTHER" id="PTHR43761:SF1">
    <property type="entry name" value="D-ISOMER SPECIFIC 2-HYDROXYACID DEHYDROGENASE CATALYTIC DOMAIN-CONTAINING PROTEIN-RELATED"/>
    <property type="match status" value="1"/>
</dbReference>
<organism evidence="4">
    <name type="scientific">marine sediment metagenome</name>
    <dbReference type="NCBI Taxonomy" id="412755"/>
    <lineage>
        <taxon>unclassified sequences</taxon>
        <taxon>metagenomes</taxon>
        <taxon>ecological metagenomes</taxon>
    </lineage>
</organism>
<evidence type="ECO:0000313" key="4">
    <source>
        <dbReference type="EMBL" id="KKN04695.1"/>
    </source>
</evidence>
<dbReference type="GO" id="GO:0016491">
    <property type="term" value="F:oxidoreductase activity"/>
    <property type="evidence" value="ECO:0007669"/>
    <property type="project" value="UniProtKB-KW"/>
</dbReference>
<proteinExistence type="inferred from homology"/>
<protein>
    <recommendedName>
        <fullName evidence="5">D-isomer specific 2-hydroxyacid dehydrogenase NAD-binding domain-containing protein</fullName>
    </recommendedName>
</protein>